<protein>
    <submittedName>
        <fullName evidence="1">Hypp3825 protein</fullName>
    </submittedName>
</protein>
<organism evidence="1 2">
    <name type="scientific">Branchiostoma lanceolatum</name>
    <name type="common">Common lancelet</name>
    <name type="synonym">Amphioxus lanceolatum</name>
    <dbReference type="NCBI Taxonomy" id="7740"/>
    <lineage>
        <taxon>Eukaryota</taxon>
        <taxon>Metazoa</taxon>
        <taxon>Chordata</taxon>
        <taxon>Cephalochordata</taxon>
        <taxon>Leptocardii</taxon>
        <taxon>Amphioxiformes</taxon>
        <taxon>Branchiostomatidae</taxon>
        <taxon>Branchiostoma</taxon>
    </lineage>
</organism>
<gene>
    <name evidence="1" type="primary">Hypp3825</name>
    <name evidence="1" type="ORF">BLAG_LOCUS21146</name>
</gene>
<proteinExistence type="predicted"/>
<dbReference type="Proteomes" id="UP000838412">
    <property type="component" value="Chromosome 6"/>
</dbReference>
<reference evidence="1" key="1">
    <citation type="submission" date="2022-01" db="EMBL/GenBank/DDBJ databases">
        <authorList>
            <person name="Braso-Vives M."/>
        </authorList>
    </citation>
    <scope>NUCLEOTIDE SEQUENCE</scope>
</reference>
<name>A0A8K0A5A6_BRALA</name>
<dbReference type="AlphaFoldDB" id="A0A8K0A5A6"/>
<sequence length="67" mass="7697">MHELKTKHRVTNGAIPDIIEIIDLESRNSHRKIKEAVHIQLERAGMNRTGGWELPKSYLPLLRKEAG</sequence>
<dbReference type="OrthoDB" id="10362276at2759"/>
<evidence type="ECO:0000313" key="1">
    <source>
        <dbReference type="EMBL" id="CAH1268079.1"/>
    </source>
</evidence>
<accession>A0A8K0A5A6</accession>
<dbReference type="EMBL" id="OV696691">
    <property type="protein sequence ID" value="CAH1268079.1"/>
    <property type="molecule type" value="Genomic_DNA"/>
</dbReference>
<keyword evidence="2" id="KW-1185">Reference proteome</keyword>
<evidence type="ECO:0000313" key="2">
    <source>
        <dbReference type="Proteomes" id="UP000838412"/>
    </source>
</evidence>